<dbReference type="PANTHER" id="PTHR13271">
    <property type="entry name" value="UNCHARACTERIZED PUTATIVE METHYLTRANSFERASE"/>
    <property type="match status" value="1"/>
</dbReference>
<evidence type="ECO:0000313" key="3">
    <source>
        <dbReference type="EMBL" id="KAL3778474.1"/>
    </source>
</evidence>
<evidence type="ECO:0000259" key="2">
    <source>
        <dbReference type="PROSITE" id="PS50280"/>
    </source>
</evidence>
<reference evidence="3 4" key="1">
    <citation type="journal article" date="2020" name="G3 (Bethesda)">
        <title>Improved Reference Genome for Cyclotella cryptica CCMP332, a Model for Cell Wall Morphogenesis, Salinity Adaptation, and Lipid Production in Diatoms (Bacillariophyta).</title>
        <authorList>
            <person name="Roberts W.R."/>
            <person name="Downey K.M."/>
            <person name="Ruck E.C."/>
            <person name="Traller J.C."/>
            <person name="Alverson A.J."/>
        </authorList>
    </citation>
    <scope>NUCLEOTIDE SEQUENCE [LARGE SCALE GENOMIC DNA]</scope>
    <source>
        <strain evidence="3 4">CCMP332</strain>
    </source>
</reference>
<dbReference type="InterPro" id="IPR050600">
    <property type="entry name" value="SETD3_SETD6_MTase"/>
</dbReference>
<dbReference type="SUPFAM" id="SSF82199">
    <property type="entry name" value="SET domain"/>
    <property type="match status" value="1"/>
</dbReference>
<feature type="signal peptide" evidence="1">
    <location>
        <begin position="1"/>
        <end position="22"/>
    </location>
</feature>
<feature type="domain" description="SET" evidence="2">
    <location>
        <begin position="52"/>
        <end position="283"/>
    </location>
</feature>
<name>A0ABD3NRQ8_9STRA</name>
<keyword evidence="1" id="KW-0732">Signal</keyword>
<accession>A0ABD3NRQ8</accession>
<protein>
    <recommendedName>
        <fullName evidence="2">SET domain-containing protein</fullName>
    </recommendedName>
</protein>
<feature type="chain" id="PRO_5044809954" description="SET domain-containing protein" evidence="1">
    <location>
        <begin position="23"/>
        <end position="437"/>
    </location>
</feature>
<dbReference type="Proteomes" id="UP001516023">
    <property type="component" value="Unassembled WGS sequence"/>
</dbReference>
<evidence type="ECO:0000313" key="4">
    <source>
        <dbReference type="Proteomes" id="UP001516023"/>
    </source>
</evidence>
<gene>
    <name evidence="3" type="ORF">HJC23_001279</name>
</gene>
<proteinExistence type="predicted"/>
<dbReference type="InterPro" id="IPR046341">
    <property type="entry name" value="SET_dom_sf"/>
</dbReference>
<dbReference type="Pfam" id="PF00856">
    <property type="entry name" value="SET"/>
    <property type="match status" value="1"/>
</dbReference>
<dbReference type="PANTHER" id="PTHR13271:SF143">
    <property type="entry name" value="SET DOMAIN-CONTAINING PROTEIN"/>
    <property type="match status" value="1"/>
</dbReference>
<dbReference type="Gene3D" id="3.90.1410.10">
    <property type="entry name" value="set domain protein methyltransferase, domain 1"/>
    <property type="match status" value="1"/>
</dbReference>
<dbReference type="EMBL" id="JABMIG020000433">
    <property type="protein sequence ID" value="KAL3778474.1"/>
    <property type="molecule type" value="Genomic_DNA"/>
</dbReference>
<dbReference type="PROSITE" id="PS50280">
    <property type="entry name" value="SET"/>
    <property type="match status" value="1"/>
</dbReference>
<comment type="caution">
    <text evidence="3">The sequence shown here is derived from an EMBL/GenBank/DDBJ whole genome shotgun (WGS) entry which is preliminary data.</text>
</comment>
<sequence length="437" mass="49738">MAVLKILSAAASVLFTHRGVYANNAAFNANGDEALISNLIQWVRANGGYVNDKISFRRFNLGDPISPRGVFATQEIDEGETLANIPWDIIIKSPERARGEVEGWSKDDCGVIQETMKVMAASAVNVEGNPYGRYLLSQPHNYTVGFWSNKGQELFVEMTDDFLPPNSIDDMLLWEFKDACGGDVNDPIAVQAAMLVRARSDWEYMVPIYGEMDQCGVCAIMSSVLTNIFSLYSRDIDLFNHDNGKYNIQHKYNPYKSSLEDTGYEVIASRKIYPGEQLYNSYNRCNICEAYYDWFGTPEVYLHFGFVESYPQRWLFDLARVKADLIVGNDGRVGVKFLVPPSQKGIEMLRKQLIRLNDFGAKYGNRSAEEVGVRGLEWSSLWQYYGALRAALTYITESKEMLVDDVWKMDDNWWVQEGTTRAGEDEHWVRTSTRDEL</sequence>
<keyword evidence="4" id="KW-1185">Reference proteome</keyword>
<organism evidence="3 4">
    <name type="scientific">Cyclotella cryptica</name>
    <dbReference type="NCBI Taxonomy" id="29204"/>
    <lineage>
        <taxon>Eukaryota</taxon>
        <taxon>Sar</taxon>
        <taxon>Stramenopiles</taxon>
        <taxon>Ochrophyta</taxon>
        <taxon>Bacillariophyta</taxon>
        <taxon>Coscinodiscophyceae</taxon>
        <taxon>Thalassiosirophycidae</taxon>
        <taxon>Stephanodiscales</taxon>
        <taxon>Stephanodiscaceae</taxon>
        <taxon>Cyclotella</taxon>
    </lineage>
</organism>
<dbReference type="AlphaFoldDB" id="A0ABD3NRQ8"/>
<evidence type="ECO:0000256" key="1">
    <source>
        <dbReference type="SAM" id="SignalP"/>
    </source>
</evidence>
<dbReference type="InterPro" id="IPR001214">
    <property type="entry name" value="SET_dom"/>
</dbReference>
<dbReference type="CDD" id="cd10527">
    <property type="entry name" value="SET_LSMT"/>
    <property type="match status" value="1"/>
</dbReference>